<organism evidence="1 2">
    <name type="scientific">Choristoneura fumiferana</name>
    <name type="common">Spruce budworm moth</name>
    <name type="synonym">Archips fumiferana</name>
    <dbReference type="NCBI Taxonomy" id="7141"/>
    <lineage>
        <taxon>Eukaryota</taxon>
        <taxon>Metazoa</taxon>
        <taxon>Ecdysozoa</taxon>
        <taxon>Arthropoda</taxon>
        <taxon>Hexapoda</taxon>
        <taxon>Insecta</taxon>
        <taxon>Pterygota</taxon>
        <taxon>Neoptera</taxon>
        <taxon>Endopterygota</taxon>
        <taxon>Lepidoptera</taxon>
        <taxon>Glossata</taxon>
        <taxon>Ditrysia</taxon>
        <taxon>Tortricoidea</taxon>
        <taxon>Tortricidae</taxon>
        <taxon>Tortricinae</taxon>
        <taxon>Choristoneura</taxon>
    </lineage>
</organism>
<gene>
    <name evidence="1" type="ORF">MSG28_013802</name>
</gene>
<name>A0ACC0K8Z0_CHOFU</name>
<proteinExistence type="predicted"/>
<accession>A0ACC0K8Z0</accession>
<reference evidence="1 2" key="1">
    <citation type="journal article" date="2022" name="Genome Biol. Evol.">
        <title>The Spruce Budworm Genome: Reconstructing the Evolutionary History of Antifreeze Proteins.</title>
        <authorList>
            <person name="Beliveau C."/>
            <person name="Gagne P."/>
            <person name="Picq S."/>
            <person name="Vernygora O."/>
            <person name="Keeling C.I."/>
            <person name="Pinkney K."/>
            <person name="Doucet D."/>
            <person name="Wen F."/>
            <person name="Johnston J.S."/>
            <person name="Maaroufi H."/>
            <person name="Boyle B."/>
            <person name="Laroche J."/>
            <person name="Dewar K."/>
            <person name="Juretic N."/>
            <person name="Blackburn G."/>
            <person name="Nisole A."/>
            <person name="Brunet B."/>
            <person name="Brandao M."/>
            <person name="Lumley L."/>
            <person name="Duan J."/>
            <person name="Quan G."/>
            <person name="Lucarotti C.J."/>
            <person name="Roe A.D."/>
            <person name="Sperling F.A.H."/>
            <person name="Levesque R.C."/>
            <person name="Cusson M."/>
        </authorList>
    </citation>
    <scope>NUCLEOTIDE SEQUENCE [LARGE SCALE GENOMIC DNA]</scope>
    <source>
        <strain evidence="1">Glfc:IPQL:Cfum</strain>
    </source>
</reference>
<keyword evidence="2" id="KW-1185">Reference proteome</keyword>
<evidence type="ECO:0000313" key="1">
    <source>
        <dbReference type="EMBL" id="KAI8432876.1"/>
    </source>
</evidence>
<protein>
    <submittedName>
        <fullName evidence="1">Uncharacterized protein</fullName>
    </submittedName>
</protein>
<dbReference type="EMBL" id="CM046124">
    <property type="protein sequence ID" value="KAI8432876.1"/>
    <property type="molecule type" value="Genomic_DNA"/>
</dbReference>
<sequence length="469" mass="50968">MATAGGQNQESRSSAVWERLSRRKINESLFFSIARMGLLVITVLFILLQFVASQDANCDFTQNVQPGQTYYIYNAEYPNNYTGARQCRWIGIAPDGYRLLLECPVIELPASQGCSMDRLLISKSGDPQLSGADVYCGRGSTTAMSPGQRISVGLQSYSGKTEPQLITVKNKECDKVQLCGNHVMQNHEYEEIRLAFDHCAYDVWRAVLLSAERSADHPHSYAVQLRNRIVGGVETGINEYPMMAGVIDLKISAIKCGGTIIEKRYVLTAAHCVVGRDAQEVAVVVGEHDITVGDSPATQGINVQQITTHPQFSSSNYDYDIAILRLAEDITFSDLVGPACLPFKFVNTNLTGAIVTLLGWGTLCPGCPTSKTLQKVDVQVVSQSSCQSVVSSLTSRQMCTYARGKDACQDDSGGPVLYTEPSTGTIFGVGAISYGNFCATEGQPGINTRVTALLTWIQNNTPGASYCRK</sequence>
<evidence type="ECO:0000313" key="2">
    <source>
        <dbReference type="Proteomes" id="UP001064048"/>
    </source>
</evidence>
<dbReference type="Proteomes" id="UP001064048">
    <property type="component" value="Chromosome 24"/>
</dbReference>
<comment type="caution">
    <text evidence="1">The sequence shown here is derived from an EMBL/GenBank/DDBJ whole genome shotgun (WGS) entry which is preliminary data.</text>
</comment>